<dbReference type="Pfam" id="PF00466">
    <property type="entry name" value="Ribosomal_L10"/>
    <property type="match status" value="1"/>
</dbReference>
<dbReference type="AlphaFoldDB" id="A0A2H0LNI2"/>
<evidence type="ECO:0000256" key="4">
    <source>
        <dbReference type="ARBA" id="ARBA00023274"/>
    </source>
</evidence>
<accession>A0A2H0LNI2</accession>
<dbReference type="EMBL" id="PCVY01000058">
    <property type="protein sequence ID" value="PIQ85906.1"/>
    <property type="molecule type" value="Genomic_DNA"/>
</dbReference>
<dbReference type="Proteomes" id="UP000230859">
    <property type="component" value="Unassembled WGS sequence"/>
</dbReference>
<dbReference type="InterPro" id="IPR043141">
    <property type="entry name" value="Ribosomal_uL10-like_sf"/>
</dbReference>
<dbReference type="GO" id="GO:1990904">
    <property type="term" value="C:ribonucleoprotein complex"/>
    <property type="evidence" value="ECO:0007669"/>
    <property type="project" value="UniProtKB-KW"/>
</dbReference>
<dbReference type="PANTHER" id="PTHR11560">
    <property type="entry name" value="39S RIBOSOMAL PROTEIN L10, MITOCHONDRIAL"/>
    <property type="match status" value="1"/>
</dbReference>
<dbReference type="GO" id="GO:0005840">
    <property type="term" value="C:ribosome"/>
    <property type="evidence" value="ECO:0007669"/>
    <property type="project" value="UniProtKB-KW"/>
</dbReference>
<dbReference type="GO" id="GO:0006412">
    <property type="term" value="P:translation"/>
    <property type="evidence" value="ECO:0007669"/>
    <property type="project" value="UniProtKB-UniRule"/>
</dbReference>
<dbReference type="CDD" id="cd05797">
    <property type="entry name" value="Ribosomal_L10"/>
    <property type="match status" value="1"/>
</dbReference>
<gene>
    <name evidence="6 7" type="primary">rplJ</name>
    <name evidence="7" type="ORF">COV74_06980</name>
</gene>
<evidence type="ECO:0000256" key="2">
    <source>
        <dbReference type="ARBA" id="ARBA00008889"/>
    </source>
</evidence>
<keyword evidence="6" id="KW-0699">rRNA-binding</keyword>
<dbReference type="InterPro" id="IPR001790">
    <property type="entry name" value="Ribosomal_uL10"/>
</dbReference>
<organism evidence="7 8">
    <name type="scientific">Candidatus Abzuiibacterium crystallinum</name>
    <dbReference type="NCBI Taxonomy" id="1974748"/>
    <lineage>
        <taxon>Bacteria</taxon>
        <taxon>Pseudomonadati</taxon>
        <taxon>Candidatus Omnitrophota</taxon>
        <taxon>Candidatus Abzuiibacterium</taxon>
    </lineage>
</organism>
<keyword evidence="6" id="KW-0694">RNA-binding</keyword>
<protein>
    <recommendedName>
        <fullName evidence="5 6">Large ribosomal subunit protein uL10</fullName>
    </recommendedName>
</protein>
<comment type="subunit">
    <text evidence="6">Part of the ribosomal stalk of the 50S ribosomal subunit. The N-terminus interacts with L11 and the large rRNA to form the base of the stalk. The C-terminus forms an elongated spine to which L12 dimers bind in a sequential fashion forming a multimeric L10(L12)X complex.</text>
</comment>
<dbReference type="Gene3D" id="3.30.70.1730">
    <property type="match status" value="1"/>
</dbReference>
<dbReference type="SUPFAM" id="SSF160369">
    <property type="entry name" value="Ribosomal protein L10-like"/>
    <property type="match status" value="1"/>
</dbReference>
<dbReference type="InterPro" id="IPR047865">
    <property type="entry name" value="Ribosomal_uL10_bac_type"/>
</dbReference>
<keyword evidence="3 6" id="KW-0689">Ribosomal protein</keyword>
<evidence type="ECO:0000256" key="6">
    <source>
        <dbReference type="HAMAP-Rule" id="MF_00362"/>
    </source>
</evidence>
<evidence type="ECO:0000256" key="5">
    <source>
        <dbReference type="ARBA" id="ARBA00035202"/>
    </source>
</evidence>
<keyword evidence="4 6" id="KW-0687">Ribonucleoprotein</keyword>
<comment type="similarity">
    <text evidence="2 6">Belongs to the universal ribosomal protein uL10 family.</text>
</comment>
<dbReference type="NCBIfam" id="NF000955">
    <property type="entry name" value="PRK00099.1-1"/>
    <property type="match status" value="1"/>
</dbReference>
<reference evidence="7 8" key="1">
    <citation type="submission" date="2017-09" db="EMBL/GenBank/DDBJ databases">
        <title>Depth-based differentiation of microbial function through sediment-hosted aquifers and enrichment of novel symbionts in the deep terrestrial subsurface.</title>
        <authorList>
            <person name="Probst A.J."/>
            <person name="Ladd B."/>
            <person name="Jarett J.K."/>
            <person name="Geller-Mcgrath D.E."/>
            <person name="Sieber C.M."/>
            <person name="Emerson J.B."/>
            <person name="Anantharaman K."/>
            <person name="Thomas B.C."/>
            <person name="Malmstrom R."/>
            <person name="Stieglmeier M."/>
            <person name="Klingl A."/>
            <person name="Woyke T."/>
            <person name="Ryan C.M."/>
            <person name="Banfield J.F."/>
        </authorList>
    </citation>
    <scope>NUCLEOTIDE SEQUENCE [LARGE SCALE GENOMIC DNA]</scope>
    <source>
        <strain evidence="7">CG11_big_fil_rev_8_21_14_0_20_45_26</strain>
    </source>
</reference>
<evidence type="ECO:0000313" key="8">
    <source>
        <dbReference type="Proteomes" id="UP000230859"/>
    </source>
</evidence>
<dbReference type="HAMAP" id="MF_00362">
    <property type="entry name" value="Ribosomal_uL10"/>
    <property type="match status" value="1"/>
</dbReference>
<dbReference type="Gene3D" id="6.10.250.290">
    <property type="match status" value="1"/>
</dbReference>
<dbReference type="InterPro" id="IPR022973">
    <property type="entry name" value="Ribosomal_uL10_bac"/>
</dbReference>
<comment type="caution">
    <text evidence="7">The sequence shown here is derived from an EMBL/GenBank/DDBJ whole genome shotgun (WGS) entry which is preliminary data.</text>
</comment>
<name>A0A2H0LNI2_9BACT</name>
<comment type="function">
    <text evidence="1 6">Forms part of the ribosomal stalk, playing a central role in the interaction of the ribosome with GTP-bound translation factors.</text>
</comment>
<evidence type="ECO:0000256" key="3">
    <source>
        <dbReference type="ARBA" id="ARBA00022980"/>
    </source>
</evidence>
<proteinExistence type="inferred from homology"/>
<evidence type="ECO:0000313" key="7">
    <source>
        <dbReference type="EMBL" id="PIQ85906.1"/>
    </source>
</evidence>
<evidence type="ECO:0000256" key="1">
    <source>
        <dbReference type="ARBA" id="ARBA00002633"/>
    </source>
</evidence>
<sequence length="176" mass="19799">MTKDDKITQEKELVFNHVMQLMDGKDYVFFAKFSGIGANDMNNLRRKLEKAADASVVVKHSIARLILERMNMKDAQAFLDGSVLLTTGHRDPQVVSKVLVEFAKEKENFELKGIFINKNVFQKQYIQDLAKLPSRQELLASVVGGMQAPIAGFVNGLGQVLRSFVNVLDQIQKQKS</sequence>
<dbReference type="GO" id="GO:0070180">
    <property type="term" value="F:large ribosomal subunit rRNA binding"/>
    <property type="evidence" value="ECO:0007669"/>
    <property type="project" value="UniProtKB-UniRule"/>
</dbReference>